<proteinExistence type="predicted"/>
<accession>A0A2U2RK33</accession>
<sequence length="86" mass="9392">MQWLCDWLTAPPSFSILGFVVLAALCILGTIGFAVWVVLAREEPDVADAEALQRITARDESAAQHVHSELNGQTGRGRSTVTDRVR</sequence>
<dbReference type="RefSeq" id="WP_109275912.1">
    <property type="nucleotide sequence ID" value="NZ_QFKX01000003.1"/>
</dbReference>
<dbReference type="EMBL" id="QFKX01000003">
    <property type="protein sequence ID" value="PWH06165.1"/>
    <property type="molecule type" value="Genomic_DNA"/>
</dbReference>
<dbReference type="Proteomes" id="UP000245590">
    <property type="component" value="Unassembled WGS sequence"/>
</dbReference>
<keyword evidence="2" id="KW-0812">Transmembrane</keyword>
<feature type="transmembrane region" description="Helical" evidence="2">
    <location>
        <begin position="16"/>
        <end position="39"/>
    </location>
</feature>
<gene>
    <name evidence="3" type="ORF">DEO23_10210</name>
</gene>
<dbReference type="OrthoDB" id="4794224at2"/>
<evidence type="ECO:0000313" key="4">
    <source>
        <dbReference type="Proteomes" id="UP000245590"/>
    </source>
</evidence>
<comment type="caution">
    <text evidence="3">The sequence shown here is derived from an EMBL/GenBank/DDBJ whole genome shotgun (WGS) entry which is preliminary data.</text>
</comment>
<organism evidence="3 4">
    <name type="scientific">Brachybacterium endophyticum</name>
    <dbReference type="NCBI Taxonomy" id="2182385"/>
    <lineage>
        <taxon>Bacteria</taxon>
        <taxon>Bacillati</taxon>
        <taxon>Actinomycetota</taxon>
        <taxon>Actinomycetes</taxon>
        <taxon>Micrococcales</taxon>
        <taxon>Dermabacteraceae</taxon>
        <taxon>Brachybacterium</taxon>
    </lineage>
</organism>
<reference evidence="3 4" key="1">
    <citation type="submission" date="2018-05" db="EMBL/GenBank/DDBJ databases">
        <title>Brachybacterium sp. M1HQ-2T, whole genome shotgun sequence.</title>
        <authorList>
            <person name="Tuo L."/>
        </authorList>
    </citation>
    <scope>NUCLEOTIDE SEQUENCE [LARGE SCALE GENOMIC DNA]</scope>
    <source>
        <strain evidence="3 4">M1HQ-2</strain>
    </source>
</reference>
<feature type="compositionally biased region" description="Polar residues" evidence="1">
    <location>
        <begin position="70"/>
        <end position="80"/>
    </location>
</feature>
<name>A0A2U2RK33_9MICO</name>
<protein>
    <submittedName>
        <fullName evidence="3">Uncharacterized protein</fullName>
    </submittedName>
</protein>
<evidence type="ECO:0000256" key="1">
    <source>
        <dbReference type="SAM" id="MobiDB-lite"/>
    </source>
</evidence>
<evidence type="ECO:0000313" key="3">
    <source>
        <dbReference type="EMBL" id="PWH06165.1"/>
    </source>
</evidence>
<keyword evidence="2" id="KW-1133">Transmembrane helix</keyword>
<dbReference type="AlphaFoldDB" id="A0A2U2RK33"/>
<keyword evidence="2" id="KW-0472">Membrane</keyword>
<evidence type="ECO:0000256" key="2">
    <source>
        <dbReference type="SAM" id="Phobius"/>
    </source>
</evidence>
<keyword evidence="4" id="KW-1185">Reference proteome</keyword>
<feature type="region of interest" description="Disordered" evidence="1">
    <location>
        <begin position="60"/>
        <end position="86"/>
    </location>
</feature>